<dbReference type="KEGG" id="ahs:AHALO_1352"/>
<dbReference type="SUPFAM" id="SSF56349">
    <property type="entry name" value="DNA breaking-rejoining enzymes"/>
    <property type="match status" value="1"/>
</dbReference>
<evidence type="ECO:0000259" key="6">
    <source>
        <dbReference type="PROSITE" id="PS51898"/>
    </source>
</evidence>
<dbReference type="InterPro" id="IPR010998">
    <property type="entry name" value="Integrase_recombinase_N"/>
</dbReference>
<evidence type="ECO:0000313" key="8">
    <source>
        <dbReference type="EMBL" id="PKI79677.1"/>
    </source>
</evidence>
<dbReference type="PANTHER" id="PTHR30629:SF2">
    <property type="entry name" value="PROPHAGE INTEGRASE INTS-RELATED"/>
    <property type="match status" value="1"/>
</dbReference>
<dbReference type="Gene3D" id="1.10.443.10">
    <property type="entry name" value="Intergrase catalytic core"/>
    <property type="match status" value="1"/>
</dbReference>
<keyword evidence="2" id="KW-0229">DNA integration</keyword>
<dbReference type="InterPro" id="IPR011010">
    <property type="entry name" value="DNA_brk_join_enz"/>
</dbReference>
<name>A0A2N1IZF3_9BACT</name>
<evidence type="ECO:0000256" key="5">
    <source>
        <dbReference type="PROSITE-ProRule" id="PRU01248"/>
    </source>
</evidence>
<keyword evidence="3 5" id="KW-0238">DNA-binding</keyword>
<proteinExistence type="inferred from homology"/>
<dbReference type="EMBL" id="NXIF01000084">
    <property type="protein sequence ID" value="PKI79677.1"/>
    <property type="molecule type" value="Genomic_DNA"/>
</dbReference>
<keyword evidence="4" id="KW-0233">DNA recombination</keyword>
<protein>
    <recommendedName>
        <fullName evidence="10">Tyr recombinase domain-containing protein</fullName>
    </recommendedName>
</protein>
<dbReference type="InterPro" id="IPR002104">
    <property type="entry name" value="Integrase_catalytic"/>
</dbReference>
<comment type="similarity">
    <text evidence="1">Belongs to the 'phage' integrase family.</text>
</comment>
<dbReference type="Proteomes" id="UP000233248">
    <property type="component" value="Unassembled WGS sequence"/>
</dbReference>
<keyword evidence="9" id="KW-1185">Reference proteome</keyword>
<feature type="domain" description="Core-binding (CB)" evidence="7">
    <location>
        <begin position="5"/>
        <end position="84"/>
    </location>
</feature>
<feature type="domain" description="Tyr recombinase" evidence="6">
    <location>
        <begin position="103"/>
        <end position="287"/>
    </location>
</feature>
<dbReference type="RefSeq" id="WP_101185946.1">
    <property type="nucleotide sequence ID" value="NZ_CP031218.1"/>
</dbReference>
<dbReference type="PROSITE" id="PS51900">
    <property type="entry name" value="CB"/>
    <property type="match status" value="1"/>
</dbReference>
<evidence type="ECO:0008006" key="10">
    <source>
        <dbReference type="Google" id="ProtNLM"/>
    </source>
</evidence>
<organism evidence="8 9">
    <name type="scientific">Malaciobacter halophilus</name>
    <dbReference type="NCBI Taxonomy" id="197482"/>
    <lineage>
        <taxon>Bacteria</taxon>
        <taxon>Pseudomonadati</taxon>
        <taxon>Campylobacterota</taxon>
        <taxon>Epsilonproteobacteria</taxon>
        <taxon>Campylobacterales</taxon>
        <taxon>Arcobacteraceae</taxon>
        <taxon>Malaciobacter</taxon>
    </lineage>
</organism>
<dbReference type="Gene3D" id="1.10.150.130">
    <property type="match status" value="1"/>
</dbReference>
<evidence type="ECO:0000259" key="7">
    <source>
        <dbReference type="PROSITE" id="PS51900"/>
    </source>
</evidence>
<evidence type="ECO:0000256" key="2">
    <source>
        <dbReference type="ARBA" id="ARBA00022908"/>
    </source>
</evidence>
<dbReference type="InterPro" id="IPR050808">
    <property type="entry name" value="Phage_Integrase"/>
</dbReference>
<reference evidence="8 9" key="1">
    <citation type="submission" date="2017-09" db="EMBL/GenBank/DDBJ databases">
        <title>Genomics of the genus Arcobacter.</title>
        <authorList>
            <person name="Perez-Cataluna A."/>
            <person name="Figueras M.J."/>
            <person name="Salas-Masso N."/>
        </authorList>
    </citation>
    <scope>NUCLEOTIDE SEQUENCE [LARGE SCALE GENOMIC DNA]</scope>
    <source>
        <strain evidence="8 9">DSM 18005</strain>
    </source>
</reference>
<dbReference type="GO" id="GO:0003677">
    <property type="term" value="F:DNA binding"/>
    <property type="evidence" value="ECO:0007669"/>
    <property type="project" value="UniProtKB-UniRule"/>
</dbReference>
<dbReference type="GO" id="GO:0015074">
    <property type="term" value="P:DNA integration"/>
    <property type="evidence" value="ECO:0007669"/>
    <property type="project" value="UniProtKB-KW"/>
</dbReference>
<dbReference type="InterPro" id="IPR013762">
    <property type="entry name" value="Integrase-like_cat_sf"/>
</dbReference>
<dbReference type="Pfam" id="PF22022">
    <property type="entry name" value="Phage_int_M"/>
    <property type="match status" value="1"/>
</dbReference>
<gene>
    <name evidence="8" type="ORF">CP960_13275</name>
</gene>
<accession>A0A2N1IZF3</accession>
<dbReference type="KEGG" id="ahs:AHALO_1688"/>
<sequence>MIFDYLFNEYIEMFDDIHSKSEIINKKNRYKNHIKDYIGHLHLEEIKFKHCQEIVNNIIKVKELSPKTAKNVNAIVQTIFNYAIKNDYTEKNPAQYTIIPKFDNKYNISLKQNQIKSLIDEILNFDNSIYKLIFIFALHGRRKSEILKMQWYQIDFALKVYSIPAQKNKARKHDVHEMTPLLYHNLKSHYDNEIKSRDKVLEKDYIFINENTNTYFKDLRRPFNKLKKLACIEKMRFHDFRHLLGTECIKKGIPVEHISQALGHSNIDVTQRYITKDSNISNKVVSNFLSSYSS</sequence>
<dbReference type="OrthoDB" id="5346897at2"/>
<evidence type="ECO:0000256" key="3">
    <source>
        <dbReference type="ARBA" id="ARBA00023125"/>
    </source>
</evidence>
<evidence type="ECO:0000256" key="4">
    <source>
        <dbReference type="ARBA" id="ARBA00023172"/>
    </source>
</evidence>
<dbReference type="InterPro" id="IPR053876">
    <property type="entry name" value="Phage_int_M"/>
</dbReference>
<evidence type="ECO:0000256" key="1">
    <source>
        <dbReference type="ARBA" id="ARBA00008857"/>
    </source>
</evidence>
<dbReference type="AlphaFoldDB" id="A0A2N1IZF3"/>
<dbReference type="PANTHER" id="PTHR30629">
    <property type="entry name" value="PROPHAGE INTEGRASE"/>
    <property type="match status" value="1"/>
</dbReference>
<dbReference type="PROSITE" id="PS51898">
    <property type="entry name" value="TYR_RECOMBINASE"/>
    <property type="match status" value="1"/>
</dbReference>
<dbReference type="CDD" id="cd00796">
    <property type="entry name" value="INT_Rci_Hp1_C"/>
    <property type="match status" value="1"/>
</dbReference>
<dbReference type="Pfam" id="PF00589">
    <property type="entry name" value="Phage_integrase"/>
    <property type="match status" value="1"/>
</dbReference>
<comment type="caution">
    <text evidence="8">The sequence shown here is derived from an EMBL/GenBank/DDBJ whole genome shotgun (WGS) entry which is preliminary data.</text>
</comment>
<evidence type="ECO:0000313" key="9">
    <source>
        <dbReference type="Proteomes" id="UP000233248"/>
    </source>
</evidence>
<dbReference type="GO" id="GO:0006310">
    <property type="term" value="P:DNA recombination"/>
    <property type="evidence" value="ECO:0007669"/>
    <property type="project" value="UniProtKB-KW"/>
</dbReference>
<dbReference type="InterPro" id="IPR044068">
    <property type="entry name" value="CB"/>
</dbReference>